<feature type="region of interest" description="Disordered" evidence="1">
    <location>
        <begin position="1"/>
        <end position="41"/>
    </location>
</feature>
<sequence length="504" mass="54217">MGDAGHPTIQTGPAGLPSPNPTKSFWQISHPNSITHHRSTPSLPTKASIVVIGTGISGTFATHELLNHQKVNDILVLEARTTCSAATGRNGGHCRPLIHSQRAGIIDFEMRNYRAVKALAQNAECDFREVPGGGCLGFWNRVYFEEAKASLSLRRDADGTTAREQNASIRVVEDPEELKALGLTGGVVGALVQDSFAASLSPYKLIISMWRGMLDEFADRVNLQTETPVTKITRAAATSESGDGARSRGWIVHTPRGDVHAGQVILATNGYTSHLLPEFEACIVPTQAQMSALIPPRNSPYSKSLIPMSYGFEGVGTQDRVMSDYLVQNPILDHEDPAVGRGGHLMFGGGRHEVRGNGVGVSDDSYVDEDAEIYLRGLPARLILAGTETEPETQTKTELLDIAGSWTGIIGHSADEYPWVGGVPGSDGLFVCAGYTGHGMTNAGLCGRHVATLAASIQRGEDWQQVQDREIELGERGEDAGLPREYVITTERINAFALMGRETP</sequence>
<dbReference type="AlphaFoldDB" id="A0A0D1WBQ4"/>
<evidence type="ECO:0000259" key="2">
    <source>
        <dbReference type="Pfam" id="PF01266"/>
    </source>
</evidence>
<dbReference type="Proteomes" id="UP000053599">
    <property type="component" value="Unassembled WGS sequence"/>
</dbReference>
<protein>
    <recommendedName>
        <fullName evidence="2">FAD dependent oxidoreductase domain-containing protein</fullName>
    </recommendedName>
</protein>
<dbReference type="InterPro" id="IPR036188">
    <property type="entry name" value="FAD/NAD-bd_sf"/>
</dbReference>
<dbReference type="EMBL" id="KN846951">
    <property type="protein sequence ID" value="KIV86160.1"/>
    <property type="molecule type" value="Genomic_DNA"/>
</dbReference>
<reference evidence="3 4" key="1">
    <citation type="submission" date="2015-01" db="EMBL/GenBank/DDBJ databases">
        <title>The Genome Sequence of Exophiala sideris CBS121828.</title>
        <authorList>
            <consortium name="The Broad Institute Genomics Platform"/>
            <person name="Cuomo C."/>
            <person name="de Hoog S."/>
            <person name="Gorbushina A."/>
            <person name="Stielow B."/>
            <person name="Teixiera M."/>
            <person name="Abouelleil A."/>
            <person name="Chapman S.B."/>
            <person name="Priest M."/>
            <person name="Young S.K."/>
            <person name="Wortman J."/>
            <person name="Nusbaum C."/>
            <person name="Birren B."/>
        </authorList>
    </citation>
    <scope>NUCLEOTIDE SEQUENCE [LARGE SCALE GENOMIC DNA]</scope>
    <source>
        <strain evidence="3 4">CBS 121828</strain>
    </source>
</reference>
<dbReference type="PANTHER" id="PTHR13847:SF129">
    <property type="entry name" value="FAD DEPENDENT OXIDOREDUCTASE"/>
    <property type="match status" value="1"/>
</dbReference>
<name>A0A0D1WBQ4_9EURO</name>
<evidence type="ECO:0000313" key="4">
    <source>
        <dbReference type="Proteomes" id="UP000053599"/>
    </source>
</evidence>
<dbReference type="OrthoDB" id="429143at2759"/>
<dbReference type="Gene3D" id="3.50.50.60">
    <property type="entry name" value="FAD/NAD(P)-binding domain"/>
    <property type="match status" value="1"/>
</dbReference>
<dbReference type="STRING" id="1016849.A0A0D1WBQ4"/>
<feature type="compositionally biased region" description="Polar residues" evidence="1">
    <location>
        <begin position="21"/>
        <end position="41"/>
    </location>
</feature>
<dbReference type="PANTHER" id="PTHR13847">
    <property type="entry name" value="SARCOSINE DEHYDROGENASE-RELATED"/>
    <property type="match status" value="1"/>
</dbReference>
<feature type="domain" description="FAD dependent oxidoreductase" evidence="2">
    <location>
        <begin position="49"/>
        <end position="452"/>
    </location>
</feature>
<evidence type="ECO:0000256" key="1">
    <source>
        <dbReference type="SAM" id="MobiDB-lite"/>
    </source>
</evidence>
<dbReference type="GO" id="GO:0005737">
    <property type="term" value="C:cytoplasm"/>
    <property type="evidence" value="ECO:0007669"/>
    <property type="project" value="TreeGrafter"/>
</dbReference>
<gene>
    <name evidence="3" type="ORF">PV11_01790</name>
</gene>
<dbReference type="SUPFAM" id="SSF51905">
    <property type="entry name" value="FAD/NAD(P)-binding domain"/>
    <property type="match status" value="1"/>
</dbReference>
<accession>A0A0D1WBQ4</accession>
<proteinExistence type="predicted"/>
<dbReference type="InterPro" id="IPR006076">
    <property type="entry name" value="FAD-dep_OxRdtase"/>
</dbReference>
<dbReference type="Gene3D" id="3.30.9.10">
    <property type="entry name" value="D-Amino Acid Oxidase, subunit A, domain 2"/>
    <property type="match status" value="1"/>
</dbReference>
<organism evidence="3 4">
    <name type="scientific">Exophiala sideris</name>
    <dbReference type="NCBI Taxonomy" id="1016849"/>
    <lineage>
        <taxon>Eukaryota</taxon>
        <taxon>Fungi</taxon>
        <taxon>Dikarya</taxon>
        <taxon>Ascomycota</taxon>
        <taxon>Pezizomycotina</taxon>
        <taxon>Eurotiomycetes</taxon>
        <taxon>Chaetothyriomycetidae</taxon>
        <taxon>Chaetothyriales</taxon>
        <taxon>Herpotrichiellaceae</taxon>
        <taxon>Exophiala</taxon>
    </lineage>
</organism>
<evidence type="ECO:0000313" key="3">
    <source>
        <dbReference type="EMBL" id="KIV86160.1"/>
    </source>
</evidence>
<dbReference type="HOGENOM" id="CLU_022730_3_0_1"/>
<dbReference type="Pfam" id="PF01266">
    <property type="entry name" value="DAO"/>
    <property type="match status" value="1"/>
</dbReference>